<dbReference type="PANTHER" id="PTHR30349">
    <property type="entry name" value="PHAGE INTEGRASE-RELATED"/>
    <property type="match status" value="1"/>
</dbReference>
<dbReference type="GO" id="GO:0015074">
    <property type="term" value="P:DNA integration"/>
    <property type="evidence" value="ECO:0007669"/>
    <property type="project" value="InterPro"/>
</dbReference>
<sequence length="401" mass="47074">MRHNFSISFYLKHSTPRKSGKYPIMLRITINKEVADVSLKTLILPEYWDKQRKRIIKTAPNAHAINTYLDEVYTTLHYYYKQELLSSRHISANLLKQRFLLIGVTPPSLLELFMRQEEDARKLLSANKISISHYNKHRLVYQRLDEFCKKNGINDMALDQFNRQTIHDLEIFFRTDCCLSINSTAKMLGFIRKGILWAYQCGLILINPFAAYRIKKEDTQIQFLNKQEISRLRKKIIDIPRLDFVRDSFIFSCFTGISYADMCKLTKDQIVFDSKREGYIHLYRSKTNHPAFIPLLPQAREILDKYLNHNLSDRIFHMLSNQKTNAYLKELADICGIKKKLTYHVARHSFAVTVCLENGIPIETLSKVLGHTSLRVTQAYAKITYKKIMNDMGILKDRLEY</sequence>
<dbReference type="GO" id="GO:0006310">
    <property type="term" value="P:DNA recombination"/>
    <property type="evidence" value="ECO:0007669"/>
    <property type="project" value="UniProtKB-KW"/>
</dbReference>
<dbReference type="InterPro" id="IPR013762">
    <property type="entry name" value="Integrase-like_cat_sf"/>
</dbReference>
<comment type="similarity">
    <text evidence="1">Belongs to the 'phage' integrase family.</text>
</comment>
<evidence type="ECO:0000313" key="6">
    <source>
        <dbReference type="Proteomes" id="UP000095419"/>
    </source>
</evidence>
<name>A0A174J3J8_BACUN</name>
<accession>A0A174J3J8</accession>
<dbReference type="InterPro" id="IPR002104">
    <property type="entry name" value="Integrase_catalytic"/>
</dbReference>
<feature type="domain" description="Tyr recombinase" evidence="4">
    <location>
        <begin position="219"/>
        <end position="393"/>
    </location>
</feature>
<dbReference type="SUPFAM" id="SSF56349">
    <property type="entry name" value="DNA breaking-rejoining enzymes"/>
    <property type="match status" value="1"/>
</dbReference>
<evidence type="ECO:0000313" key="5">
    <source>
        <dbReference type="EMBL" id="CUO92836.1"/>
    </source>
</evidence>
<evidence type="ECO:0000256" key="3">
    <source>
        <dbReference type="ARBA" id="ARBA00023172"/>
    </source>
</evidence>
<keyword evidence="3" id="KW-0233">DNA recombination</keyword>
<dbReference type="GO" id="GO:0003677">
    <property type="term" value="F:DNA binding"/>
    <property type="evidence" value="ECO:0007669"/>
    <property type="project" value="UniProtKB-KW"/>
</dbReference>
<proteinExistence type="inferred from homology"/>
<keyword evidence="2" id="KW-0238">DNA-binding</keyword>
<dbReference type="PANTHER" id="PTHR30349:SF64">
    <property type="entry name" value="PROPHAGE INTEGRASE INTD-RELATED"/>
    <property type="match status" value="1"/>
</dbReference>
<evidence type="ECO:0000256" key="2">
    <source>
        <dbReference type="ARBA" id="ARBA00023125"/>
    </source>
</evidence>
<dbReference type="InterPro" id="IPR050090">
    <property type="entry name" value="Tyrosine_recombinase_XerCD"/>
</dbReference>
<evidence type="ECO:0000259" key="4">
    <source>
        <dbReference type="PROSITE" id="PS51898"/>
    </source>
</evidence>
<dbReference type="InterPro" id="IPR010998">
    <property type="entry name" value="Integrase_recombinase_N"/>
</dbReference>
<dbReference type="InterPro" id="IPR035386">
    <property type="entry name" value="Arm-DNA-bind_5"/>
</dbReference>
<dbReference type="Pfam" id="PF17293">
    <property type="entry name" value="Arm-DNA-bind_5"/>
    <property type="match status" value="1"/>
</dbReference>
<dbReference type="PROSITE" id="PS51898">
    <property type="entry name" value="TYR_RECOMBINASE"/>
    <property type="match status" value="1"/>
</dbReference>
<dbReference type="AlphaFoldDB" id="A0A174J3J8"/>
<dbReference type="Pfam" id="PF00589">
    <property type="entry name" value="Phage_integrase"/>
    <property type="match status" value="1"/>
</dbReference>
<dbReference type="InterPro" id="IPR011010">
    <property type="entry name" value="DNA_brk_join_enz"/>
</dbReference>
<dbReference type="EMBL" id="CYZF01000008">
    <property type="protein sequence ID" value="CUO92836.1"/>
    <property type="molecule type" value="Genomic_DNA"/>
</dbReference>
<organism evidence="5 6">
    <name type="scientific">Bacteroides uniformis</name>
    <dbReference type="NCBI Taxonomy" id="820"/>
    <lineage>
        <taxon>Bacteria</taxon>
        <taxon>Pseudomonadati</taxon>
        <taxon>Bacteroidota</taxon>
        <taxon>Bacteroidia</taxon>
        <taxon>Bacteroidales</taxon>
        <taxon>Bacteroidaceae</taxon>
        <taxon>Bacteroides</taxon>
    </lineage>
</organism>
<dbReference type="CDD" id="cd01185">
    <property type="entry name" value="INTN1_C_like"/>
    <property type="match status" value="1"/>
</dbReference>
<dbReference type="Pfam" id="PF13102">
    <property type="entry name" value="Phage_int_SAM_5"/>
    <property type="match status" value="1"/>
</dbReference>
<evidence type="ECO:0000256" key="1">
    <source>
        <dbReference type="ARBA" id="ARBA00008857"/>
    </source>
</evidence>
<dbReference type="Gene3D" id="1.10.443.10">
    <property type="entry name" value="Intergrase catalytic core"/>
    <property type="match status" value="1"/>
</dbReference>
<dbReference type="Gene3D" id="1.10.150.130">
    <property type="match status" value="1"/>
</dbReference>
<dbReference type="Proteomes" id="UP000095419">
    <property type="component" value="Unassembled WGS sequence"/>
</dbReference>
<gene>
    <name evidence="5" type="primary">xerD_10</name>
    <name evidence="5" type="ORF">ERS417307_02736</name>
</gene>
<dbReference type="RefSeq" id="WP_057088900.1">
    <property type="nucleotide sequence ID" value="NZ_CYZF01000008.1"/>
</dbReference>
<dbReference type="InterPro" id="IPR025269">
    <property type="entry name" value="SAM-like_dom"/>
</dbReference>
<protein>
    <submittedName>
        <fullName evidence="5">Transposase</fullName>
    </submittedName>
</protein>
<reference evidence="5 6" key="1">
    <citation type="submission" date="2015-09" db="EMBL/GenBank/DDBJ databases">
        <authorList>
            <consortium name="Pathogen Informatics"/>
        </authorList>
    </citation>
    <scope>NUCLEOTIDE SEQUENCE [LARGE SCALE GENOMIC DNA]</scope>
    <source>
        <strain evidence="5 6">2789STDY5608791</strain>
    </source>
</reference>